<sequence length="60" mass="6671">MRSRLGQAVEWARTILASNPKHRAANRIMAEYYDTQPDGSGLANYHRLQAADADAGAEQR</sequence>
<dbReference type="EMBL" id="CP019082">
    <property type="protein sequence ID" value="APW58696.1"/>
    <property type="molecule type" value="Genomic_DNA"/>
</dbReference>
<reference evidence="2" key="1">
    <citation type="submission" date="2016-12" db="EMBL/GenBank/DDBJ databases">
        <title>Comparative genomics of four Isosphaeraceae planctomycetes: a common pool of plasmids and glycoside hydrolase genes.</title>
        <authorList>
            <person name="Ivanova A."/>
        </authorList>
    </citation>
    <scope>NUCLEOTIDE SEQUENCE [LARGE SCALE GENOMIC DNA]</scope>
    <source>
        <strain evidence="2">PX4</strain>
    </source>
</reference>
<proteinExistence type="predicted"/>
<dbReference type="AlphaFoldDB" id="A0A1U7CIG6"/>
<evidence type="ECO:0000313" key="1">
    <source>
        <dbReference type="EMBL" id="APW58696.1"/>
    </source>
</evidence>
<protein>
    <submittedName>
        <fullName evidence="1">Uncharacterized protein</fullName>
    </submittedName>
</protein>
<dbReference type="Proteomes" id="UP000186309">
    <property type="component" value="Chromosome"/>
</dbReference>
<name>A0A1U7CIG6_9BACT</name>
<dbReference type="RefSeq" id="WP_076342975.1">
    <property type="nucleotide sequence ID" value="NZ_CP019082.1"/>
</dbReference>
<evidence type="ECO:0000313" key="2">
    <source>
        <dbReference type="Proteomes" id="UP000186309"/>
    </source>
</evidence>
<organism evidence="1 2">
    <name type="scientific">Paludisphaera borealis</name>
    <dbReference type="NCBI Taxonomy" id="1387353"/>
    <lineage>
        <taxon>Bacteria</taxon>
        <taxon>Pseudomonadati</taxon>
        <taxon>Planctomycetota</taxon>
        <taxon>Planctomycetia</taxon>
        <taxon>Isosphaerales</taxon>
        <taxon>Isosphaeraceae</taxon>
        <taxon>Paludisphaera</taxon>
    </lineage>
</organism>
<dbReference type="KEGG" id="pbor:BSF38_00096"/>
<dbReference type="STRING" id="1387353.BSF38_00096"/>
<accession>A0A1U7CIG6</accession>
<gene>
    <name evidence="1" type="ORF">BSF38_00096</name>
</gene>
<keyword evidence="2" id="KW-1185">Reference proteome</keyword>